<dbReference type="RefSeq" id="WP_110941086.1">
    <property type="nucleotide sequence ID" value="NZ_FQZV01000022.1"/>
</dbReference>
<reference evidence="2" key="1">
    <citation type="submission" date="2016-11" db="EMBL/GenBank/DDBJ databases">
        <authorList>
            <person name="Varghese N."/>
            <person name="Submissions S."/>
        </authorList>
    </citation>
    <scope>NUCLEOTIDE SEQUENCE [LARGE SCALE GENOMIC DNA]</scope>
    <source>
        <strain evidence="2">DSM 17957</strain>
    </source>
</reference>
<evidence type="ECO:0000313" key="1">
    <source>
        <dbReference type="EMBL" id="SHJ37066.1"/>
    </source>
</evidence>
<dbReference type="AlphaFoldDB" id="A0A1M6IRD7"/>
<dbReference type="OrthoDB" id="2427546at2"/>
<dbReference type="EMBL" id="FQZV01000022">
    <property type="protein sequence ID" value="SHJ37066.1"/>
    <property type="molecule type" value="Genomic_DNA"/>
</dbReference>
<accession>A0A1M6IRD7</accession>
<proteinExistence type="predicted"/>
<keyword evidence="2" id="KW-1185">Reference proteome</keyword>
<name>A0A1M6IRD7_9FIRM</name>
<organism evidence="1 2">
    <name type="scientific">Geosporobacter subterraneus DSM 17957</name>
    <dbReference type="NCBI Taxonomy" id="1121919"/>
    <lineage>
        <taxon>Bacteria</taxon>
        <taxon>Bacillati</taxon>
        <taxon>Bacillota</taxon>
        <taxon>Clostridia</taxon>
        <taxon>Peptostreptococcales</taxon>
        <taxon>Thermotaleaceae</taxon>
        <taxon>Geosporobacter</taxon>
    </lineage>
</organism>
<gene>
    <name evidence="1" type="ORF">SAMN02745975_01939</name>
</gene>
<dbReference type="Proteomes" id="UP000184536">
    <property type="component" value="Unassembled WGS sequence"/>
</dbReference>
<protein>
    <recommendedName>
        <fullName evidence="3">Bh protein</fullName>
    </recommendedName>
</protein>
<evidence type="ECO:0000313" key="2">
    <source>
        <dbReference type="Proteomes" id="UP000184536"/>
    </source>
</evidence>
<sequence length="110" mass="12785">MNITKMQADLYCINCNKNTLHEVVYLGESIEKISCIECETSLEIDEKLVLSTYAADILSRVTSKPERMNKEMRDDLSKFLCSIPIRVVTKPYRMIKEFKILKDMTGEKKE</sequence>
<dbReference type="STRING" id="1121919.SAMN02745975_01939"/>
<evidence type="ECO:0008006" key="3">
    <source>
        <dbReference type="Google" id="ProtNLM"/>
    </source>
</evidence>